<feature type="coiled-coil region" evidence="1">
    <location>
        <begin position="103"/>
        <end position="134"/>
    </location>
</feature>
<dbReference type="AlphaFoldDB" id="A0A267MCH0"/>
<dbReference type="Pfam" id="PF20548">
    <property type="entry name" value="DUF6762"/>
    <property type="match status" value="1"/>
</dbReference>
<proteinExistence type="predicted"/>
<gene>
    <name evidence="2" type="ORF">CCE28_20815</name>
</gene>
<accession>A0A267MCH0</accession>
<evidence type="ECO:0000313" key="3">
    <source>
        <dbReference type="Proteomes" id="UP000216024"/>
    </source>
</evidence>
<evidence type="ECO:0000313" key="2">
    <source>
        <dbReference type="EMBL" id="PAB56513.1"/>
    </source>
</evidence>
<evidence type="ECO:0000256" key="1">
    <source>
        <dbReference type="SAM" id="Coils"/>
    </source>
</evidence>
<dbReference type="EMBL" id="NIBG01000034">
    <property type="protein sequence ID" value="PAB56513.1"/>
    <property type="molecule type" value="Genomic_DNA"/>
</dbReference>
<keyword evidence="1" id="KW-0175">Coiled coil</keyword>
<protein>
    <submittedName>
        <fullName evidence="2">Uncharacterized protein</fullName>
    </submittedName>
</protein>
<dbReference type="InterPro" id="IPR046650">
    <property type="entry name" value="DUF6762"/>
</dbReference>
<sequence length="136" mass="16143">MDPFAVMLMEKNKESGVLEKEIENYTISNHGNLIESIYMIHEEEKDLVYVKITTDKDVEDWEFPAILDYYDEDTLKNVALSCKEIEDTYNPTWEVVVEFIPIQDEMQKKLQALLNKHKEQLDEVYDTIKGKKEEYK</sequence>
<keyword evidence="3" id="KW-1185">Reference proteome</keyword>
<dbReference type="Proteomes" id="UP000216024">
    <property type="component" value="Unassembled WGS sequence"/>
</dbReference>
<reference evidence="2 3" key="1">
    <citation type="submission" date="2017-06" db="EMBL/GenBank/DDBJ databases">
        <title>Draft genome sequence of anaerobic fermentative bacterium Anaeromicrobium sediminis DY2726D isolated from West Pacific Ocean sediments.</title>
        <authorList>
            <person name="Zeng X."/>
        </authorList>
    </citation>
    <scope>NUCLEOTIDE SEQUENCE [LARGE SCALE GENOMIC DNA]</scope>
    <source>
        <strain evidence="2 3">DY2726D</strain>
    </source>
</reference>
<organism evidence="2 3">
    <name type="scientific">Anaeromicrobium sediminis</name>
    <dbReference type="NCBI Taxonomy" id="1478221"/>
    <lineage>
        <taxon>Bacteria</taxon>
        <taxon>Bacillati</taxon>
        <taxon>Bacillota</taxon>
        <taxon>Clostridia</taxon>
        <taxon>Peptostreptococcales</taxon>
        <taxon>Thermotaleaceae</taxon>
        <taxon>Anaeromicrobium</taxon>
    </lineage>
</organism>
<comment type="caution">
    <text evidence="2">The sequence shown here is derived from an EMBL/GenBank/DDBJ whole genome shotgun (WGS) entry which is preliminary data.</text>
</comment>
<name>A0A267MCH0_9FIRM</name>